<sequence length="209" mass="23310">MPNTALSLHQVCSHFNKYPDVLIAIIKHLHPDKLTGPIEQTKLDIPANNHVVINFVSGKTYNSLDITLDPPIKDINDGYKRILALRDEAWLALDIPLSPKVIRFVAPPFFPSAFLAALILLQGYTILTPVDAPYSSLAKLIRGTVNQLVGHWFLPATVLLLVGAHSVEAIYMYLLCNQHRVPTDVKVKWVLATLALGFPVWKEFKAESE</sequence>
<reference evidence="1" key="1">
    <citation type="submission" date="2023-04" db="EMBL/GenBank/DDBJ databases">
        <title>Draft Genome sequencing of Naganishia species isolated from polar environments using Oxford Nanopore Technology.</title>
        <authorList>
            <person name="Leo P."/>
            <person name="Venkateswaran K."/>
        </authorList>
    </citation>
    <scope>NUCLEOTIDE SEQUENCE</scope>
    <source>
        <strain evidence="1">MNA-CCFEE 5425</strain>
    </source>
</reference>
<evidence type="ECO:0000313" key="1">
    <source>
        <dbReference type="EMBL" id="KAJ9123228.1"/>
    </source>
</evidence>
<protein>
    <submittedName>
        <fullName evidence="1">Uncharacterized protein</fullName>
    </submittedName>
</protein>
<evidence type="ECO:0000313" key="2">
    <source>
        <dbReference type="Proteomes" id="UP001243375"/>
    </source>
</evidence>
<organism evidence="1 2">
    <name type="scientific">Naganishia vaughanmartiniae</name>
    <dbReference type="NCBI Taxonomy" id="1424756"/>
    <lineage>
        <taxon>Eukaryota</taxon>
        <taxon>Fungi</taxon>
        <taxon>Dikarya</taxon>
        <taxon>Basidiomycota</taxon>
        <taxon>Agaricomycotina</taxon>
        <taxon>Tremellomycetes</taxon>
        <taxon>Filobasidiales</taxon>
        <taxon>Filobasidiaceae</taxon>
        <taxon>Naganishia</taxon>
    </lineage>
</organism>
<gene>
    <name evidence="1" type="ORF">QFC22_001423</name>
</gene>
<dbReference type="EMBL" id="JASBWU010000003">
    <property type="protein sequence ID" value="KAJ9123228.1"/>
    <property type="molecule type" value="Genomic_DNA"/>
</dbReference>
<dbReference type="Proteomes" id="UP001243375">
    <property type="component" value="Unassembled WGS sequence"/>
</dbReference>
<keyword evidence="2" id="KW-1185">Reference proteome</keyword>
<comment type="caution">
    <text evidence="1">The sequence shown here is derived from an EMBL/GenBank/DDBJ whole genome shotgun (WGS) entry which is preliminary data.</text>
</comment>
<name>A0ACC2XHW6_9TREE</name>
<proteinExistence type="predicted"/>
<accession>A0ACC2XHW6</accession>